<feature type="transmembrane region" description="Helical" evidence="1">
    <location>
        <begin position="104"/>
        <end position="125"/>
    </location>
</feature>
<organism evidence="2 3">
    <name type="scientific">Cellulosimicrobium cellulans</name>
    <name type="common">Arthrobacter luteus</name>
    <dbReference type="NCBI Taxonomy" id="1710"/>
    <lineage>
        <taxon>Bacteria</taxon>
        <taxon>Bacillati</taxon>
        <taxon>Actinomycetota</taxon>
        <taxon>Actinomycetes</taxon>
        <taxon>Micrococcales</taxon>
        <taxon>Promicromonosporaceae</taxon>
        <taxon>Cellulosimicrobium</taxon>
    </lineage>
</organism>
<name>A0A4Y4E1Q4_CELCE</name>
<feature type="transmembrane region" description="Helical" evidence="1">
    <location>
        <begin position="43"/>
        <end position="60"/>
    </location>
</feature>
<sequence>MPDQPAWFDRMNAWNRSFRLWAYPLLGPPLLVAALIIQAPPAMVVFWLAALTPGTLVLMWEQARNRKLHPEADEKTTLRIVIGSSALVLALVATYYALRLWGSVSGAAGVAVCYGLMWAIARHVAAQLEMSRQRREADARDAGPTASSPPD</sequence>
<evidence type="ECO:0000256" key="1">
    <source>
        <dbReference type="SAM" id="Phobius"/>
    </source>
</evidence>
<keyword evidence="1" id="KW-1133">Transmembrane helix</keyword>
<accession>A0A4Y4E1Q4</accession>
<proteinExistence type="predicted"/>
<dbReference type="AlphaFoldDB" id="A0A4Y4E1Q4"/>
<keyword evidence="1" id="KW-0472">Membrane</keyword>
<dbReference type="RefSeq" id="WP_141389033.1">
    <property type="nucleotide sequence ID" value="NZ_BJNZ01000007.1"/>
</dbReference>
<evidence type="ECO:0000313" key="3">
    <source>
        <dbReference type="Proteomes" id="UP000316659"/>
    </source>
</evidence>
<dbReference type="EMBL" id="BJNZ01000007">
    <property type="protein sequence ID" value="GED09498.1"/>
    <property type="molecule type" value="Genomic_DNA"/>
</dbReference>
<evidence type="ECO:0000313" key="2">
    <source>
        <dbReference type="EMBL" id="GED09498.1"/>
    </source>
</evidence>
<feature type="transmembrane region" description="Helical" evidence="1">
    <location>
        <begin position="20"/>
        <end position="37"/>
    </location>
</feature>
<protein>
    <submittedName>
        <fullName evidence="2">Uncharacterized protein</fullName>
    </submittedName>
</protein>
<comment type="caution">
    <text evidence="2">The sequence shown here is derived from an EMBL/GenBank/DDBJ whole genome shotgun (WGS) entry which is preliminary data.</text>
</comment>
<keyword evidence="1" id="KW-0812">Transmembrane</keyword>
<gene>
    <name evidence="2" type="ORF">CCE02nite_14970</name>
</gene>
<feature type="transmembrane region" description="Helical" evidence="1">
    <location>
        <begin position="80"/>
        <end position="98"/>
    </location>
</feature>
<dbReference type="Proteomes" id="UP000316659">
    <property type="component" value="Unassembled WGS sequence"/>
</dbReference>
<reference evidence="2 3" key="1">
    <citation type="submission" date="2019-06" db="EMBL/GenBank/DDBJ databases">
        <title>Whole genome shotgun sequence of Cellulosimicrobium cellulans NBRC 15516.</title>
        <authorList>
            <person name="Hosoyama A."/>
            <person name="Uohara A."/>
            <person name="Ohji S."/>
            <person name="Ichikawa N."/>
        </authorList>
    </citation>
    <scope>NUCLEOTIDE SEQUENCE [LARGE SCALE GENOMIC DNA]</scope>
    <source>
        <strain evidence="2 3">NBRC 15516</strain>
    </source>
</reference>